<protein>
    <submittedName>
        <fullName evidence="2">Short-chain dehydrogenase/reductase family protein-like protein</fullName>
    </submittedName>
</protein>
<accession>A0A8E2EF26</accession>
<dbReference type="AlphaFoldDB" id="A0A8E2EF26"/>
<dbReference type="Proteomes" id="UP000250266">
    <property type="component" value="Unassembled WGS sequence"/>
</dbReference>
<sequence length="331" mass="35932">MALRFLWQAWTPPTDPQTSFKNKTVIVTGANTGLGYAAAAKFAALHAELVILGVRDVAKGEKAQQSINSLTGGKSRLEVWPLDMNSYDSIQAFAARAVRLEQLNVVVLNAGVYMVRYEKSPYGWEETLQVNVLSTALLGLLLLPVLKASSGASDGLPVLEIVASENYERAHVSAARDQLLANYNAAMGYNSSNQYYVSKLFVMYVMQTLASLAEASHATNRKPEVLVTAVCPGGCKSELSRGYNGYMAIAFKAVFGALFLRTAEQGARSLVSGVLLGEEAHGRLWQHDRLRPLAPLVSGEQGELLRRKVWSEIVEALKDVPAVMDTIAGLE</sequence>
<dbReference type="OrthoDB" id="542013at2759"/>
<dbReference type="EMBL" id="KV744883">
    <property type="protein sequence ID" value="OCK82605.1"/>
    <property type="molecule type" value="Genomic_DNA"/>
</dbReference>
<reference evidence="2 3" key="1">
    <citation type="journal article" date="2016" name="Nat. Commun.">
        <title>Ectomycorrhizal ecology is imprinted in the genome of the dominant symbiotic fungus Cenococcum geophilum.</title>
        <authorList>
            <consortium name="DOE Joint Genome Institute"/>
            <person name="Peter M."/>
            <person name="Kohler A."/>
            <person name="Ohm R.A."/>
            <person name="Kuo A."/>
            <person name="Krutzmann J."/>
            <person name="Morin E."/>
            <person name="Arend M."/>
            <person name="Barry K.W."/>
            <person name="Binder M."/>
            <person name="Choi C."/>
            <person name="Clum A."/>
            <person name="Copeland A."/>
            <person name="Grisel N."/>
            <person name="Haridas S."/>
            <person name="Kipfer T."/>
            <person name="LaButti K."/>
            <person name="Lindquist E."/>
            <person name="Lipzen A."/>
            <person name="Maire R."/>
            <person name="Meier B."/>
            <person name="Mihaltcheva S."/>
            <person name="Molinier V."/>
            <person name="Murat C."/>
            <person name="Poggeler S."/>
            <person name="Quandt C.A."/>
            <person name="Sperisen C."/>
            <person name="Tritt A."/>
            <person name="Tisserant E."/>
            <person name="Crous P.W."/>
            <person name="Henrissat B."/>
            <person name="Nehls U."/>
            <person name="Egli S."/>
            <person name="Spatafora J.W."/>
            <person name="Grigoriev I.V."/>
            <person name="Martin F.M."/>
        </authorList>
    </citation>
    <scope>NUCLEOTIDE SEQUENCE [LARGE SCALE GENOMIC DNA]</scope>
    <source>
        <strain evidence="2 3">CBS 459.81</strain>
    </source>
</reference>
<organism evidence="2 3">
    <name type="scientific">Lepidopterella palustris CBS 459.81</name>
    <dbReference type="NCBI Taxonomy" id="1314670"/>
    <lineage>
        <taxon>Eukaryota</taxon>
        <taxon>Fungi</taxon>
        <taxon>Dikarya</taxon>
        <taxon>Ascomycota</taxon>
        <taxon>Pezizomycotina</taxon>
        <taxon>Dothideomycetes</taxon>
        <taxon>Pleosporomycetidae</taxon>
        <taxon>Mytilinidiales</taxon>
        <taxon>Argynnaceae</taxon>
        <taxon>Lepidopterella</taxon>
    </lineage>
</organism>
<evidence type="ECO:0000313" key="3">
    <source>
        <dbReference type="Proteomes" id="UP000250266"/>
    </source>
</evidence>
<dbReference type="InterPro" id="IPR036291">
    <property type="entry name" value="NAD(P)-bd_dom_sf"/>
</dbReference>
<name>A0A8E2EF26_9PEZI</name>
<keyword evidence="1" id="KW-0560">Oxidoreductase</keyword>
<evidence type="ECO:0000256" key="1">
    <source>
        <dbReference type="ARBA" id="ARBA00023002"/>
    </source>
</evidence>
<dbReference type="InterPro" id="IPR002347">
    <property type="entry name" value="SDR_fam"/>
</dbReference>
<evidence type="ECO:0000313" key="2">
    <source>
        <dbReference type="EMBL" id="OCK82605.1"/>
    </source>
</evidence>
<gene>
    <name evidence="2" type="ORF">K432DRAFT_348729</name>
</gene>
<keyword evidence="3" id="KW-1185">Reference proteome</keyword>
<dbReference type="Pfam" id="PF00106">
    <property type="entry name" value="adh_short"/>
    <property type="match status" value="1"/>
</dbReference>
<dbReference type="GO" id="GO:0016491">
    <property type="term" value="F:oxidoreductase activity"/>
    <property type="evidence" value="ECO:0007669"/>
    <property type="project" value="UniProtKB-KW"/>
</dbReference>
<proteinExistence type="predicted"/>
<dbReference type="PRINTS" id="PR00081">
    <property type="entry name" value="GDHRDH"/>
</dbReference>
<dbReference type="SUPFAM" id="SSF51735">
    <property type="entry name" value="NAD(P)-binding Rossmann-fold domains"/>
    <property type="match status" value="1"/>
</dbReference>
<dbReference type="PANTHER" id="PTHR43157">
    <property type="entry name" value="PHOSPHATIDYLINOSITOL-GLYCAN BIOSYNTHESIS CLASS F PROTEIN-RELATED"/>
    <property type="match status" value="1"/>
</dbReference>
<dbReference type="PANTHER" id="PTHR43157:SF22">
    <property type="entry name" value="SHORT-CHAIN DEHYDROGENASE_REDUCTASE PHMF"/>
    <property type="match status" value="1"/>
</dbReference>
<dbReference type="Gene3D" id="3.40.50.720">
    <property type="entry name" value="NAD(P)-binding Rossmann-like Domain"/>
    <property type="match status" value="1"/>
</dbReference>